<evidence type="ECO:0000259" key="2">
    <source>
        <dbReference type="Pfam" id="PF26013"/>
    </source>
</evidence>
<feature type="domain" description="DUF8004" evidence="2">
    <location>
        <begin position="388"/>
        <end position="445"/>
    </location>
</feature>
<dbReference type="PANTHER" id="PTHR39601">
    <property type="entry name" value="CHORIOGENIN HMINOR"/>
    <property type="match status" value="1"/>
</dbReference>
<dbReference type="AlphaFoldDB" id="A0A292PR68"/>
<feature type="compositionally biased region" description="Basic and acidic residues" evidence="1">
    <location>
        <begin position="827"/>
        <end position="837"/>
    </location>
</feature>
<proteinExistence type="predicted"/>
<dbReference type="EMBL" id="LN891076">
    <property type="protein sequence ID" value="CUS09604.1"/>
    <property type="molecule type" value="Genomic_DNA"/>
</dbReference>
<organism evidence="3 4">
    <name type="scientific">Tuber aestivum</name>
    <name type="common">summer truffle</name>
    <dbReference type="NCBI Taxonomy" id="59557"/>
    <lineage>
        <taxon>Eukaryota</taxon>
        <taxon>Fungi</taxon>
        <taxon>Dikarya</taxon>
        <taxon>Ascomycota</taxon>
        <taxon>Pezizomycotina</taxon>
        <taxon>Pezizomycetes</taxon>
        <taxon>Pezizales</taxon>
        <taxon>Tuberaceae</taxon>
        <taxon>Tuber</taxon>
    </lineage>
</organism>
<evidence type="ECO:0000256" key="1">
    <source>
        <dbReference type="SAM" id="MobiDB-lite"/>
    </source>
</evidence>
<dbReference type="PANTHER" id="PTHR39601:SF2">
    <property type="entry name" value="CHORIOGENIN HMINOR"/>
    <property type="match status" value="1"/>
</dbReference>
<keyword evidence="4" id="KW-1185">Reference proteome</keyword>
<sequence>MAQRSARARVKLDKISSCSAAPGESHARKGSAKPGPGGLLTPSASSVSGSSRNSLQYQSPKIRKSSLRRFFDSNSEKIRERLAVGGGTAKKDAGFGLGFGLPGGGLEERVYVKRWEGGGRRGEVWDSGIKGKKDLELWFPDGDTLVYLTDKPAPTRNPQGLYKPPPPQPSFRIKSSVLRSTESPFLVAQLDGYFRNRPPTPPRTGLPPDVEGPPISMDYEYPGSGSPSGEEGILHRLYFPAPMGADKTAVLRHHLTTRNFFAMLFNKSLVGMTLGQTLLDLVERTDLYLSPPNPLTYDLVDRGMQEVEGPYGSMLTPQVGHSMHFPGPKAGNAHTQKLIMDYLQRREFDDVRNWPEGAAGLLVWAERAGASGGLRYGLGGGEVGMAGIEGMWREGFVHCTGMLARLEGGGEWREISPITKALIDRASLEIQVRVATADQRLSNFNYADMWPTTSVGNPPARIAFDKFQKFLVKHYQARFGSWPPQTPDGRFTRMLYVQLSRDFAALYDYLVDREVCWSGSPLATFNPPGNSASSSRKIVKPGSPHWRADDDDLQLTDILLAFDDRHNYPHIPHPFPLVPPAMSPPAKLKLTSNASSAAGRFFQGATRRGSIPPHLPSNSTPFINSATEKAAALSLSESTNIESLLSASTSNSLVDAFAKHEKSIQPVEVDPHDARKGRWLLIYGILQTLATVSVDAPGLRWTNKVDYFLCAKLRGTPPWKGSTGAGVDAVDFGGNASTDERSHFRSHCWTVPRSWRGVPAPPPPVTPASSIASPLLPPSPLLQVGIAELPQERERESADDGDDEMGGMSDAPVGTEKVDRVRRKESKKSFVENKVRWQDAWGTGPVSR</sequence>
<feature type="compositionally biased region" description="Low complexity" evidence="1">
    <location>
        <begin position="43"/>
        <end position="54"/>
    </location>
</feature>
<evidence type="ECO:0000313" key="3">
    <source>
        <dbReference type="EMBL" id="CUS09604.1"/>
    </source>
</evidence>
<feature type="region of interest" description="Disordered" evidence="1">
    <location>
        <begin position="791"/>
        <end position="848"/>
    </location>
</feature>
<gene>
    <name evidence="3" type="ORF">GSTUAT00006319001</name>
</gene>
<dbReference type="InterPro" id="IPR058317">
    <property type="entry name" value="DUF8004"/>
</dbReference>
<evidence type="ECO:0000313" key="4">
    <source>
        <dbReference type="Proteomes" id="UP001412239"/>
    </source>
</evidence>
<accession>A0A292PR68</accession>
<reference evidence="3" key="1">
    <citation type="submission" date="2015-10" db="EMBL/GenBank/DDBJ databases">
        <authorList>
            <person name="Regsiter A."/>
            <person name="william w."/>
        </authorList>
    </citation>
    <scope>NUCLEOTIDE SEQUENCE</scope>
    <source>
        <strain evidence="3">Montdore</strain>
    </source>
</reference>
<feature type="region of interest" description="Disordered" evidence="1">
    <location>
        <begin position="1"/>
        <end position="61"/>
    </location>
</feature>
<dbReference type="Pfam" id="PF26013">
    <property type="entry name" value="DUF8004"/>
    <property type="match status" value="1"/>
</dbReference>
<protein>
    <recommendedName>
        <fullName evidence="2">DUF8004 domain-containing protein</fullName>
    </recommendedName>
</protein>
<dbReference type="Proteomes" id="UP001412239">
    <property type="component" value="Unassembled WGS sequence"/>
</dbReference>
<name>A0A292PR68_9PEZI</name>